<reference evidence="3" key="1">
    <citation type="submission" date="2020-10" db="EMBL/GenBank/DDBJ databases">
        <authorList>
            <person name="Gilroy R."/>
        </authorList>
    </citation>
    <scope>NUCLEOTIDE SEQUENCE</scope>
    <source>
        <strain evidence="3">F1-3629</strain>
    </source>
</reference>
<dbReference type="InterPro" id="IPR015797">
    <property type="entry name" value="NUDIX_hydrolase-like_dom_sf"/>
</dbReference>
<sequence>MFELIYPAETAPEIPAPDVSTAETRLSGQIPGRREFFPVILPNGMVVGRAARTYCHSGAKPLHPVVHLHIIDRYGRLYLQKRSKKKDIQPGRWDTAVGGHVDYGESITEALFREASEELGLREFNPVWLCSYEFESDIEKEMVNVFAAVGSYSLSPDKDEVDEIKGWSSDEIIENLGKSLFTPNFEGEYQRIKDRLYALL</sequence>
<evidence type="ECO:0000259" key="2">
    <source>
        <dbReference type="PROSITE" id="PS51462"/>
    </source>
</evidence>
<dbReference type="Proteomes" id="UP000771749">
    <property type="component" value="Unassembled WGS sequence"/>
</dbReference>
<organism evidence="3 4">
    <name type="scientific">Candidatus Cryptobacteroides gallistercoris</name>
    <dbReference type="NCBI Taxonomy" id="2840765"/>
    <lineage>
        <taxon>Bacteria</taxon>
        <taxon>Pseudomonadati</taxon>
        <taxon>Bacteroidota</taxon>
        <taxon>Bacteroidia</taxon>
        <taxon>Bacteroidales</taxon>
        <taxon>Candidatus Cryptobacteroides</taxon>
    </lineage>
</organism>
<dbReference type="Gene3D" id="3.90.79.10">
    <property type="entry name" value="Nucleoside Triphosphate Pyrophosphohydrolase"/>
    <property type="match status" value="1"/>
</dbReference>
<dbReference type="Pfam" id="PF00293">
    <property type="entry name" value="NUDIX"/>
    <property type="match status" value="1"/>
</dbReference>
<dbReference type="PANTHER" id="PTHR10885">
    <property type="entry name" value="ISOPENTENYL-DIPHOSPHATE DELTA-ISOMERASE"/>
    <property type="match status" value="1"/>
</dbReference>
<proteinExistence type="predicted"/>
<evidence type="ECO:0000313" key="4">
    <source>
        <dbReference type="Proteomes" id="UP000771749"/>
    </source>
</evidence>
<dbReference type="PROSITE" id="PS51462">
    <property type="entry name" value="NUDIX"/>
    <property type="match status" value="1"/>
</dbReference>
<evidence type="ECO:0000256" key="1">
    <source>
        <dbReference type="ARBA" id="ARBA00022801"/>
    </source>
</evidence>
<feature type="domain" description="Nudix hydrolase" evidence="2">
    <location>
        <begin position="61"/>
        <end position="194"/>
    </location>
</feature>
<comment type="caution">
    <text evidence="3">The sequence shown here is derived from an EMBL/GenBank/DDBJ whole genome shotgun (WGS) entry which is preliminary data.</text>
</comment>
<dbReference type="InterPro" id="IPR020084">
    <property type="entry name" value="NUDIX_hydrolase_CS"/>
</dbReference>
<dbReference type="EMBL" id="JADIMJ010000023">
    <property type="protein sequence ID" value="MBO8453362.1"/>
    <property type="molecule type" value="Genomic_DNA"/>
</dbReference>
<protein>
    <submittedName>
        <fullName evidence="3">NUDIX domain-containing protein</fullName>
    </submittedName>
</protein>
<gene>
    <name evidence="3" type="ORF">IAC07_01405</name>
</gene>
<name>A0A940DPR1_9BACT</name>
<dbReference type="CDD" id="cd04692">
    <property type="entry name" value="NUDIX_Hydrolase"/>
    <property type="match status" value="1"/>
</dbReference>
<dbReference type="PANTHER" id="PTHR10885:SF0">
    <property type="entry name" value="ISOPENTENYL-DIPHOSPHATE DELTA-ISOMERASE"/>
    <property type="match status" value="1"/>
</dbReference>
<evidence type="ECO:0000313" key="3">
    <source>
        <dbReference type="EMBL" id="MBO8453362.1"/>
    </source>
</evidence>
<dbReference type="GO" id="GO:0016787">
    <property type="term" value="F:hydrolase activity"/>
    <property type="evidence" value="ECO:0007669"/>
    <property type="project" value="UniProtKB-KW"/>
</dbReference>
<dbReference type="PROSITE" id="PS00893">
    <property type="entry name" value="NUDIX_BOX"/>
    <property type="match status" value="1"/>
</dbReference>
<dbReference type="AlphaFoldDB" id="A0A940DPR1"/>
<keyword evidence="1" id="KW-0378">Hydrolase</keyword>
<dbReference type="InterPro" id="IPR000086">
    <property type="entry name" value="NUDIX_hydrolase_dom"/>
</dbReference>
<accession>A0A940DPR1</accession>
<reference evidence="3" key="2">
    <citation type="journal article" date="2021" name="PeerJ">
        <title>Extensive microbial diversity within the chicken gut microbiome revealed by metagenomics and culture.</title>
        <authorList>
            <person name="Gilroy R."/>
            <person name="Ravi A."/>
            <person name="Getino M."/>
            <person name="Pursley I."/>
            <person name="Horton D.L."/>
            <person name="Alikhan N.F."/>
            <person name="Baker D."/>
            <person name="Gharbi K."/>
            <person name="Hall N."/>
            <person name="Watson M."/>
            <person name="Adriaenssens E.M."/>
            <person name="Foster-Nyarko E."/>
            <person name="Jarju S."/>
            <person name="Secka A."/>
            <person name="Antonio M."/>
            <person name="Oren A."/>
            <person name="Chaudhuri R.R."/>
            <person name="La Ragione R."/>
            <person name="Hildebrand F."/>
            <person name="Pallen M.J."/>
        </authorList>
    </citation>
    <scope>NUCLEOTIDE SEQUENCE</scope>
    <source>
        <strain evidence="3">F1-3629</strain>
    </source>
</reference>
<dbReference type="SUPFAM" id="SSF55811">
    <property type="entry name" value="Nudix"/>
    <property type="match status" value="1"/>
</dbReference>